<dbReference type="SUPFAM" id="SSF53822">
    <property type="entry name" value="Periplasmic binding protein-like I"/>
    <property type="match status" value="1"/>
</dbReference>
<gene>
    <name evidence="5" type="ordered locus">EbC_44360</name>
</gene>
<dbReference type="PANTHER" id="PTHR30146">
    <property type="entry name" value="LACI-RELATED TRANSCRIPTIONAL REPRESSOR"/>
    <property type="match status" value="1"/>
</dbReference>
<dbReference type="PROSITE" id="PS50932">
    <property type="entry name" value="HTH_LACI_2"/>
    <property type="match status" value="1"/>
</dbReference>
<dbReference type="CDD" id="cd01392">
    <property type="entry name" value="HTH_LacI"/>
    <property type="match status" value="1"/>
</dbReference>
<dbReference type="Gene3D" id="3.40.50.2300">
    <property type="match status" value="2"/>
</dbReference>
<dbReference type="GO" id="GO:0055085">
    <property type="term" value="P:transmembrane transport"/>
    <property type="evidence" value="ECO:0007669"/>
    <property type="project" value="UniProtKB-ARBA"/>
</dbReference>
<dbReference type="STRING" id="634500.EbC_44360"/>
<sequence>MKKLTLQMLAKMAGVGVATVDRVLNDRGGVSPETVRKVLHAAREAGLKRYLPEEHKQPWQIEAFLSSNPSSFFQRLNNDLSAVANHLGYQRLTLHRTFIPESQPEILAQRIIASSEKRDGLIVFGHDYPMIHDALAHCHANGIPVVTFVTDIPDAQRLCHVGINQYQAGRTAGLLMSKTIDTTGDVIMVSGRIDYRAHRQRIEGFRDAMAAHAPQVKLREALAGQDQRDTIRSLLDSTLSLSNDVAGVYNTGVGNTEVRDILQKHQRLGVCAFITHELYSITKAMLQEDAVDFTLDQNAHQHARLSIELLLSHLETGYQPALYEDGKVDLKIVTCENLG</sequence>
<keyword evidence="6" id="KW-1185">Reference proteome</keyword>
<feature type="domain" description="HTH lacI-type" evidence="4">
    <location>
        <begin position="4"/>
        <end position="44"/>
    </location>
</feature>
<dbReference type="AlphaFoldDB" id="D8MLD9"/>
<evidence type="ECO:0000313" key="5">
    <source>
        <dbReference type="EMBL" id="CAX61967.1"/>
    </source>
</evidence>
<keyword evidence="3" id="KW-0804">Transcription</keyword>
<dbReference type="InterPro" id="IPR028082">
    <property type="entry name" value="Peripla_BP_I"/>
</dbReference>
<dbReference type="GeneID" id="90514349"/>
<dbReference type="InterPro" id="IPR025997">
    <property type="entry name" value="SBP_2_dom"/>
</dbReference>
<dbReference type="PANTHER" id="PTHR30146:SF152">
    <property type="entry name" value="TRANSCRIPTIONAL REGULATORY PROTEIN"/>
    <property type="match status" value="1"/>
</dbReference>
<accession>D8MLD9</accession>
<name>D8MLD9_ERWBE</name>
<dbReference type="Proteomes" id="UP000008793">
    <property type="component" value="Chromosome"/>
</dbReference>
<keyword evidence="1" id="KW-0805">Transcription regulation</keyword>
<dbReference type="InterPro" id="IPR000843">
    <property type="entry name" value="HTH_LacI"/>
</dbReference>
<dbReference type="HOGENOM" id="CLU_037628_0_0_6"/>
<dbReference type="Pfam" id="PF00356">
    <property type="entry name" value="LacI"/>
    <property type="match status" value="1"/>
</dbReference>
<reference evidence="5 6" key="1">
    <citation type="journal article" date="2010" name="BMC Genomics">
        <title>Genome comparison of the epiphytic bacteria Erwinia billingiae and E. tasmaniensis with the pear pathogen E. pyrifoliae.</title>
        <authorList>
            <person name="Kube M."/>
            <person name="Migdoll A.M."/>
            <person name="Gehring I."/>
            <person name="Heitmann K."/>
            <person name="Mayer Y."/>
            <person name="Kuhl H."/>
            <person name="Knaust F."/>
            <person name="Geider K."/>
            <person name="Reinhardt R."/>
        </authorList>
    </citation>
    <scope>NUCLEOTIDE SEQUENCE [LARGE SCALE GENOMIC DNA]</scope>
    <source>
        <strain evidence="5 6">Eb661</strain>
    </source>
</reference>
<evidence type="ECO:0000259" key="4">
    <source>
        <dbReference type="PROSITE" id="PS50932"/>
    </source>
</evidence>
<evidence type="ECO:0000256" key="3">
    <source>
        <dbReference type="ARBA" id="ARBA00023163"/>
    </source>
</evidence>
<organism evidence="6">
    <name type="scientific">Erwinia billingiae (strain Eb661)</name>
    <dbReference type="NCBI Taxonomy" id="634500"/>
    <lineage>
        <taxon>Bacteria</taxon>
        <taxon>Pseudomonadati</taxon>
        <taxon>Pseudomonadota</taxon>
        <taxon>Gammaproteobacteria</taxon>
        <taxon>Enterobacterales</taxon>
        <taxon>Erwiniaceae</taxon>
        <taxon>Erwinia</taxon>
    </lineage>
</organism>
<keyword evidence="2" id="KW-0238">DNA-binding</keyword>
<dbReference type="SUPFAM" id="SSF47413">
    <property type="entry name" value="lambda repressor-like DNA-binding domains"/>
    <property type="match status" value="1"/>
</dbReference>
<dbReference type="InterPro" id="IPR010982">
    <property type="entry name" value="Lambda_DNA-bd_dom_sf"/>
</dbReference>
<dbReference type="EMBL" id="FP236843">
    <property type="protein sequence ID" value="CAX61967.1"/>
    <property type="molecule type" value="Genomic_DNA"/>
</dbReference>
<evidence type="ECO:0000256" key="1">
    <source>
        <dbReference type="ARBA" id="ARBA00023015"/>
    </source>
</evidence>
<protein>
    <submittedName>
        <fullName evidence="5">Putative transcriptional regulator</fullName>
    </submittedName>
</protein>
<dbReference type="RefSeq" id="WP_013204437.1">
    <property type="nucleotide sequence ID" value="NC_014306.1"/>
</dbReference>
<proteinExistence type="predicted"/>
<dbReference type="Pfam" id="PF13407">
    <property type="entry name" value="Peripla_BP_4"/>
    <property type="match status" value="1"/>
</dbReference>
<dbReference type="GO" id="GO:0003700">
    <property type="term" value="F:DNA-binding transcription factor activity"/>
    <property type="evidence" value="ECO:0007669"/>
    <property type="project" value="TreeGrafter"/>
</dbReference>
<dbReference type="Gene3D" id="1.10.260.40">
    <property type="entry name" value="lambda repressor-like DNA-binding domains"/>
    <property type="match status" value="1"/>
</dbReference>
<evidence type="ECO:0000313" key="6">
    <source>
        <dbReference type="Proteomes" id="UP000008793"/>
    </source>
</evidence>
<dbReference type="eggNOG" id="COG1879">
    <property type="taxonomic scope" value="Bacteria"/>
</dbReference>
<dbReference type="GO" id="GO:0000976">
    <property type="term" value="F:transcription cis-regulatory region binding"/>
    <property type="evidence" value="ECO:0007669"/>
    <property type="project" value="TreeGrafter"/>
</dbReference>
<dbReference type="KEGG" id="ebi:EbC_44360"/>
<dbReference type="CDD" id="cd06307">
    <property type="entry name" value="PBP1_sugar_binding"/>
    <property type="match status" value="1"/>
</dbReference>
<evidence type="ECO:0000256" key="2">
    <source>
        <dbReference type="ARBA" id="ARBA00023125"/>
    </source>
</evidence>
<dbReference type="SMART" id="SM00354">
    <property type="entry name" value="HTH_LACI"/>
    <property type="match status" value="1"/>
</dbReference>